<evidence type="ECO:0000256" key="1">
    <source>
        <dbReference type="ARBA" id="ARBA00005564"/>
    </source>
</evidence>
<dbReference type="InterPro" id="IPR011048">
    <property type="entry name" value="Haem_d1_sf"/>
</dbReference>
<name>A0A1U7CSU1_9BACT</name>
<gene>
    <name evidence="4" type="primary">pgl</name>
    <name evidence="4" type="ORF">BSF38_03510</name>
</gene>
<evidence type="ECO:0000256" key="2">
    <source>
        <dbReference type="ARBA" id="ARBA00022526"/>
    </source>
</evidence>
<dbReference type="InterPro" id="IPR019405">
    <property type="entry name" value="Lactonase_7-beta_prop"/>
</dbReference>
<dbReference type="FunFam" id="2.130.10.10:FF:000306">
    <property type="entry name" value="3-carboxymuconate cyclase"/>
    <property type="match status" value="1"/>
</dbReference>
<dbReference type="STRING" id="1387353.BSF38_03510"/>
<sequence>MTVARWLMVARRAVLASMAVLASVGGTVATAADGAEPKSYWVYAGSYTNSKTPSEGIYKFELDAATGKLTPHGPAAKLANPSFLAVHPNGKFLYAVNEVETLNGEKGGGVTALALDPETGALRVLNHQSTKGGAPCHLTVDAKGRNVLAANYGGGSVACLPIAEDGTLKPASTFIQHEGKSVDRSRQEAPHAHSINLDRANRFALAADLGLDKVLVYKFDGDHGKLTPNDPPFAKIKPGTGPRHLAWHPSGGFAYVIGEMGNTVTVLKYDAAKGVLDAIQTIGTLPADFHGKSWTSEIVAHPTGNFVYGSNRGHDSIAIFTVEASTGKLKATGHQLTGGKTPRNFVVDPTGRWLLAENQDSNTIVVFSIDPQTGALAQVGEPVASPMPVCIRMIPKPAAGK</sequence>
<keyword evidence="5" id="KW-1185">Reference proteome</keyword>
<dbReference type="EC" id="3.1.1.31" evidence="4"/>
<evidence type="ECO:0000256" key="3">
    <source>
        <dbReference type="SAM" id="SignalP"/>
    </source>
</evidence>
<dbReference type="GO" id="GO:0005829">
    <property type="term" value="C:cytosol"/>
    <property type="evidence" value="ECO:0007669"/>
    <property type="project" value="TreeGrafter"/>
</dbReference>
<dbReference type="RefSeq" id="WP_099091995.1">
    <property type="nucleotide sequence ID" value="NZ_CP019082.1"/>
</dbReference>
<feature type="signal peptide" evidence="3">
    <location>
        <begin position="1"/>
        <end position="22"/>
    </location>
</feature>
<dbReference type="Gene3D" id="2.130.10.10">
    <property type="entry name" value="YVTN repeat-like/Quinoprotein amine dehydrogenase"/>
    <property type="match status" value="1"/>
</dbReference>
<dbReference type="InterPro" id="IPR015943">
    <property type="entry name" value="WD40/YVTN_repeat-like_dom_sf"/>
</dbReference>
<keyword evidence="4" id="KW-0378">Hydrolase</keyword>
<reference evidence="5" key="1">
    <citation type="submission" date="2016-12" db="EMBL/GenBank/DDBJ databases">
        <title>Comparative genomics of four Isosphaeraceae planctomycetes: a common pool of plasmids and glycoside hydrolase genes.</title>
        <authorList>
            <person name="Ivanova A."/>
        </authorList>
    </citation>
    <scope>NUCLEOTIDE SEQUENCE [LARGE SCALE GENOMIC DNA]</scope>
    <source>
        <strain evidence="5">PX4</strain>
    </source>
</reference>
<dbReference type="AlphaFoldDB" id="A0A1U7CSU1"/>
<evidence type="ECO:0000313" key="5">
    <source>
        <dbReference type="Proteomes" id="UP000186309"/>
    </source>
</evidence>
<protein>
    <submittedName>
        <fullName evidence="4">6-phosphogluconolactonase</fullName>
        <ecNumber evidence="4">3.1.1.31</ecNumber>
    </submittedName>
</protein>
<dbReference type="KEGG" id="pbor:BSF38_03510"/>
<dbReference type="GO" id="GO:0017057">
    <property type="term" value="F:6-phosphogluconolactonase activity"/>
    <property type="evidence" value="ECO:0007669"/>
    <property type="project" value="UniProtKB-EC"/>
</dbReference>
<organism evidence="4 5">
    <name type="scientific">Paludisphaera borealis</name>
    <dbReference type="NCBI Taxonomy" id="1387353"/>
    <lineage>
        <taxon>Bacteria</taxon>
        <taxon>Pseudomonadati</taxon>
        <taxon>Planctomycetota</taxon>
        <taxon>Planctomycetia</taxon>
        <taxon>Isosphaerales</taxon>
        <taxon>Isosphaeraceae</taxon>
        <taxon>Paludisphaera</taxon>
    </lineage>
</organism>
<dbReference type="SUPFAM" id="SSF51004">
    <property type="entry name" value="C-terminal (heme d1) domain of cytochrome cd1-nitrite reductase"/>
    <property type="match status" value="1"/>
</dbReference>
<dbReference type="EMBL" id="CP019082">
    <property type="protein sequence ID" value="APW61978.1"/>
    <property type="molecule type" value="Genomic_DNA"/>
</dbReference>
<comment type="similarity">
    <text evidence="1">Belongs to the cycloisomerase 2 family.</text>
</comment>
<feature type="chain" id="PRO_5012233955" evidence="3">
    <location>
        <begin position="23"/>
        <end position="401"/>
    </location>
</feature>
<dbReference type="InterPro" id="IPR050282">
    <property type="entry name" value="Cycloisomerase_2"/>
</dbReference>
<dbReference type="Pfam" id="PF10282">
    <property type="entry name" value="Lactonase"/>
    <property type="match status" value="1"/>
</dbReference>
<dbReference type="GO" id="GO:0006006">
    <property type="term" value="P:glucose metabolic process"/>
    <property type="evidence" value="ECO:0007669"/>
    <property type="project" value="UniProtKB-KW"/>
</dbReference>
<dbReference type="OrthoDB" id="9790815at2"/>
<keyword evidence="3" id="KW-0732">Signal</keyword>
<dbReference type="PANTHER" id="PTHR30344">
    <property type="entry name" value="6-PHOSPHOGLUCONOLACTONASE-RELATED"/>
    <property type="match status" value="1"/>
</dbReference>
<accession>A0A1U7CSU1</accession>
<keyword evidence="2" id="KW-0313">Glucose metabolism</keyword>
<dbReference type="Proteomes" id="UP000186309">
    <property type="component" value="Chromosome"/>
</dbReference>
<evidence type="ECO:0000313" key="4">
    <source>
        <dbReference type="EMBL" id="APW61978.1"/>
    </source>
</evidence>
<proteinExistence type="inferred from homology"/>
<keyword evidence="2" id="KW-0119">Carbohydrate metabolism</keyword>
<dbReference type="PANTHER" id="PTHR30344:SF1">
    <property type="entry name" value="6-PHOSPHOGLUCONOLACTONASE"/>
    <property type="match status" value="1"/>
</dbReference>